<protein>
    <submittedName>
        <fullName evidence="1">Uncharacterized protein</fullName>
    </submittedName>
</protein>
<dbReference type="EMBL" id="JABELD010000055">
    <property type="protein sequence ID" value="MBU2738706.1"/>
    <property type="molecule type" value="Genomic_DNA"/>
</dbReference>
<dbReference type="Proteomes" id="UP001197028">
    <property type="component" value="Unassembled WGS sequence"/>
</dbReference>
<comment type="caution">
    <text evidence="1">The sequence shown here is derived from an EMBL/GenBank/DDBJ whole genome shotgun (WGS) entry which is preliminary data.</text>
</comment>
<dbReference type="RefSeq" id="WP_215863676.1">
    <property type="nucleotide sequence ID" value="NZ_JABELD010000055.1"/>
</dbReference>
<keyword evidence="2" id="KW-1185">Reference proteome</keyword>
<name>A0ABS5ZQ20_9PROT</name>
<proteinExistence type="predicted"/>
<accession>A0ABS5ZQ20</accession>
<reference evidence="1 2" key="1">
    <citation type="journal article" date="2021" name="ISME J.">
        <title>Genomic evolution of the class Acidithiobacillia: deep-branching Proteobacteria living in extreme acidic conditions.</title>
        <authorList>
            <person name="Moya-Beltran A."/>
            <person name="Beard S."/>
            <person name="Rojas-Villalobos C."/>
            <person name="Issotta F."/>
            <person name="Gallardo Y."/>
            <person name="Ulloa R."/>
            <person name="Giaveno A."/>
            <person name="Degli Esposti M."/>
            <person name="Johnson D.B."/>
            <person name="Quatrini R."/>
        </authorList>
    </citation>
    <scope>NUCLEOTIDE SEQUENCE [LARGE SCALE GENOMIC DNA]</scope>
    <source>
        <strain evidence="1 2">ATCC 19703</strain>
    </source>
</reference>
<gene>
    <name evidence="1" type="ORF">HJG40_07890</name>
</gene>
<evidence type="ECO:0000313" key="1">
    <source>
        <dbReference type="EMBL" id="MBU2738706.1"/>
    </source>
</evidence>
<evidence type="ECO:0000313" key="2">
    <source>
        <dbReference type="Proteomes" id="UP001197028"/>
    </source>
</evidence>
<sequence length="158" mass="17587">MIHIRIGAKEDKCRSVYGVLYDEDGDPFSSDATSFWTGILDGNTHIAGHTKSEVMNSYQSRVLDVNAEYKQVCDVRLDPIGDRSYYEIARKITVFLKKGRNKSSSPEKVIAGLPKFLTTMGIMDNLCDTDDGNAPESKSAPDLRESLRTIQGSCPWAF</sequence>
<organism evidence="1 2">
    <name type="scientific">Acidithiobacillus concretivorus</name>
    <dbReference type="NCBI Taxonomy" id="3063952"/>
    <lineage>
        <taxon>Bacteria</taxon>
        <taxon>Pseudomonadati</taxon>
        <taxon>Pseudomonadota</taxon>
        <taxon>Acidithiobacillia</taxon>
        <taxon>Acidithiobacillales</taxon>
        <taxon>Acidithiobacillaceae</taxon>
        <taxon>Acidithiobacillus</taxon>
    </lineage>
</organism>